<reference evidence="2 3" key="1">
    <citation type="journal article" date="2021" name="Int. J. Syst. Evol. Microbiol.">
        <title>Amazonocrinis nigriterrae gen. nov., sp. nov., Atlanticothrix silvestris gen. nov., sp. nov. and Dendronalium phyllosphericum gen. nov., sp. nov., nostocacean cyanobacteria from Brazilian environments.</title>
        <authorList>
            <person name="Alvarenga D.O."/>
            <person name="Andreote A.P.D."/>
            <person name="Branco L.H.Z."/>
            <person name="Delbaje E."/>
            <person name="Cruz R.B."/>
            <person name="Varani A.M."/>
            <person name="Fiore M.F."/>
        </authorList>
    </citation>
    <scope>NUCLEOTIDE SEQUENCE [LARGE SCALE GENOMIC DNA]</scope>
    <source>
        <strain evidence="2 3">CENA357</strain>
    </source>
</reference>
<sequence length="66" mass="6947">MENRHQGSPGGAEEAGEAGEAGKVLFIFDVGWEKGKDLKLPFVFVLSLLSSLTFAQVCPSVVAALP</sequence>
<feature type="transmembrane region" description="Helical" evidence="1">
    <location>
        <begin position="42"/>
        <end position="65"/>
    </location>
</feature>
<keyword evidence="1" id="KW-0812">Transmembrane</keyword>
<keyword evidence="1" id="KW-0472">Membrane</keyword>
<gene>
    <name evidence="2" type="ORF">I8751_28380</name>
</gene>
<protein>
    <submittedName>
        <fullName evidence="2">Uncharacterized protein</fullName>
    </submittedName>
</protein>
<evidence type="ECO:0000313" key="2">
    <source>
        <dbReference type="EMBL" id="MBH8556181.1"/>
    </source>
</evidence>
<keyword evidence="3" id="KW-1185">Reference proteome</keyword>
<name>A0A8J7L5T1_9CYAN</name>
<evidence type="ECO:0000256" key="1">
    <source>
        <dbReference type="SAM" id="Phobius"/>
    </source>
</evidence>
<comment type="caution">
    <text evidence="2">The sequence shown here is derived from an EMBL/GenBank/DDBJ whole genome shotgun (WGS) entry which is preliminary data.</text>
</comment>
<accession>A0A8J7L5T1</accession>
<keyword evidence="1" id="KW-1133">Transmembrane helix</keyword>
<evidence type="ECO:0000313" key="3">
    <source>
        <dbReference type="Proteomes" id="UP000599391"/>
    </source>
</evidence>
<dbReference type="AlphaFoldDB" id="A0A8J7L5T1"/>
<dbReference type="EMBL" id="JAECZB010000105">
    <property type="protein sequence ID" value="MBH8556181.1"/>
    <property type="molecule type" value="Genomic_DNA"/>
</dbReference>
<dbReference type="Proteomes" id="UP000599391">
    <property type="component" value="Unassembled WGS sequence"/>
</dbReference>
<dbReference type="RefSeq" id="WP_214442375.1">
    <property type="nucleotide sequence ID" value="NZ_JAECZB010000105.1"/>
</dbReference>
<organism evidence="2 3">
    <name type="scientific">Atlanticothrix silvestris CENA357</name>
    <dbReference type="NCBI Taxonomy" id="1725252"/>
    <lineage>
        <taxon>Bacteria</taxon>
        <taxon>Bacillati</taxon>
        <taxon>Cyanobacteriota</taxon>
        <taxon>Cyanophyceae</taxon>
        <taxon>Nostocales</taxon>
        <taxon>Nodulariaceae</taxon>
        <taxon>Atlanticothrix</taxon>
        <taxon>Atlanticothrix silvestris</taxon>
    </lineage>
</organism>
<proteinExistence type="predicted"/>